<evidence type="ECO:0000256" key="8">
    <source>
        <dbReference type="SAM" id="Phobius"/>
    </source>
</evidence>
<dbReference type="Gene3D" id="1.20.1560.10">
    <property type="entry name" value="ABC transporter type 1, transmembrane domain"/>
    <property type="match status" value="1"/>
</dbReference>
<dbReference type="Gene3D" id="3.40.50.300">
    <property type="entry name" value="P-loop containing nucleotide triphosphate hydrolases"/>
    <property type="match status" value="1"/>
</dbReference>
<dbReference type="PROSITE" id="PS50929">
    <property type="entry name" value="ABC_TM1F"/>
    <property type="match status" value="1"/>
</dbReference>
<dbReference type="GO" id="GO:0005886">
    <property type="term" value="C:plasma membrane"/>
    <property type="evidence" value="ECO:0007669"/>
    <property type="project" value="UniProtKB-SubCell"/>
</dbReference>
<dbReference type="InterPro" id="IPR003593">
    <property type="entry name" value="AAA+_ATPase"/>
</dbReference>
<dbReference type="InterPro" id="IPR017871">
    <property type="entry name" value="ABC_transporter-like_CS"/>
</dbReference>
<dbReference type="RefSeq" id="WP_074520581.1">
    <property type="nucleotide sequence ID" value="NZ_FNHZ01000001.1"/>
</dbReference>
<dbReference type="PROSITE" id="PS00211">
    <property type="entry name" value="ABC_TRANSPORTER_1"/>
    <property type="match status" value="1"/>
</dbReference>
<keyword evidence="3 8" id="KW-0812">Transmembrane</keyword>
<evidence type="ECO:0000256" key="4">
    <source>
        <dbReference type="ARBA" id="ARBA00022741"/>
    </source>
</evidence>
<dbReference type="SUPFAM" id="SSF52540">
    <property type="entry name" value="P-loop containing nucleoside triphosphate hydrolases"/>
    <property type="match status" value="1"/>
</dbReference>
<dbReference type="OrthoDB" id="9762778at2"/>
<dbReference type="InterPro" id="IPR036640">
    <property type="entry name" value="ABC1_TM_sf"/>
</dbReference>
<feature type="transmembrane region" description="Helical" evidence="8">
    <location>
        <begin position="21"/>
        <end position="40"/>
    </location>
</feature>
<dbReference type="PROSITE" id="PS50893">
    <property type="entry name" value="ABC_TRANSPORTER_2"/>
    <property type="match status" value="1"/>
</dbReference>
<keyword evidence="7 8" id="KW-0472">Membrane</keyword>
<protein>
    <submittedName>
        <fullName evidence="11">ATP-binding cassette, subfamily B</fullName>
    </submittedName>
</protein>
<dbReference type="PANTHER" id="PTHR24221:SF397">
    <property type="entry name" value="ABC TRANSPORTER, ATP-BINDING TRANSMEMBRANE PROTEIN"/>
    <property type="match status" value="1"/>
</dbReference>
<feature type="domain" description="ABC transporter" evidence="9">
    <location>
        <begin position="335"/>
        <end position="568"/>
    </location>
</feature>
<dbReference type="Pfam" id="PF00664">
    <property type="entry name" value="ABC_membrane"/>
    <property type="match status" value="1"/>
</dbReference>
<dbReference type="AlphaFoldDB" id="A0A1G9TB82"/>
<dbReference type="GO" id="GO:0140359">
    <property type="term" value="F:ABC-type transporter activity"/>
    <property type="evidence" value="ECO:0007669"/>
    <property type="project" value="InterPro"/>
</dbReference>
<dbReference type="PANTHER" id="PTHR24221">
    <property type="entry name" value="ATP-BINDING CASSETTE SUB-FAMILY B"/>
    <property type="match status" value="1"/>
</dbReference>
<feature type="transmembrane region" description="Helical" evidence="8">
    <location>
        <begin position="276"/>
        <end position="304"/>
    </location>
</feature>
<dbReference type="GO" id="GO:0034040">
    <property type="term" value="F:ATPase-coupled lipid transmembrane transporter activity"/>
    <property type="evidence" value="ECO:0007669"/>
    <property type="project" value="TreeGrafter"/>
</dbReference>
<gene>
    <name evidence="11" type="ORF">SAMN05216544_0286</name>
</gene>
<accession>A0A1G9TB82</accession>
<organism evidence="11 12">
    <name type="scientific">Lachnospira pectinoschiza</name>
    <dbReference type="NCBI Taxonomy" id="28052"/>
    <lineage>
        <taxon>Bacteria</taxon>
        <taxon>Bacillati</taxon>
        <taxon>Bacillota</taxon>
        <taxon>Clostridia</taxon>
        <taxon>Lachnospirales</taxon>
        <taxon>Lachnospiraceae</taxon>
        <taxon>Lachnospira</taxon>
    </lineage>
</organism>
<sequence>MKTLKDLFQLSDKASKNLEKGILAVTLTNIVSLLSVVVVVNIFSEILRPLDNEEISWNKMWLMLLVGILLAIVNYFAARNDYRKTYVSCYTAAEDSRLRIAETVRKFPMSVFNSKSLAEFTTNIMGDCASIEHSLSHIVPPLIADTISATIVCICLIFFDWRMAVSIFCTLPISFLIILANKKLQKKLSQRQLTDKLKASEKIQEYLEGIKLIKSYNLAGNKSVELEKALRSLKDSSINLEMKTGVVISVAQFVLQAGIGITVFVGTNLFTGGSIALLPMLLSLVVVCRVYGPILSILTLLPMLEHTLVSTRRIKELLAIKPMTGEETLPDAYDISLENVTFAYEKTKVINNLSLEIPEGKVTALVGPSGSGKSTLTKLIARFWDVDAGRICIGGKDIKNIDPENLMSLFSIVFQDVTLFNDTVLNNIRIGNVNASDEEVMRAAKLAQCDEFIQKMPEGYNTVLGENGNTLSGGERQRISIARAILKDAPIILLDEATAALDPENEIHIQAAISSLVEGKTVIVIAHKLSTIVDVDNILVLDKGELAESGTHTQLLLRNGLYARLYNLQEDSKKWKIA</sequence>
<keyword evidence="2" id="KW-0813">Transport</keyword>
<evidence type="ECO:0000259" key="9">
    <source>
        <dbReference type="PROSITE" id="PS50893"/>
    </source>
</evidence>
<dbReference type="InterPro" id="IPR039421">
    <property type="entry name" value="Type_1_exporter"/>
</dbReference>
<keyword evidence="6 8" id="KW-1133">Transmembrane helix</keyword>
<evidence type="ECO:0000256" key="6">
    <source>
        <dbReference type="ARBA" id="ARBA00022989"/>
    </source>
</evidence>
<evidence type="ECO:0000256" key="1">
    <source>
        <dbReference type="ARBA" id="ARBA00004651"/>
    </source>
</evidence>
<name>A0A1G9TB82_9FIRM</name>
<keyword evidence="12" id="KW-1185">Reference proteome</keyword>
<dbReference type="SUPFAM" id="SSF90123">
    <property type="entry name" value="ABC transporter transmembrane region"/>
    <property type="match status" value="1"/>
</dbReference>
<dbReference type="GO" id="GO:0016887">
    <property type="term" value="F:ATP hydrolysis activity"/>
    <property type="evidence" value="ECO:0007669"/>
    <property type="project" value="InterPro"/>
</dbReference>
<dbReference type="EMBL" id="FNHZ01000001">
    <property type="protein sequence ID" value="SDM44884.1"/>
    <property type="molecule type" value="Genomic_DNA"/>
</dbReference>
<feature type="transmembrane region" description="Helical" evidence="8">
    <location>
        <begin position="246"/>
        <end position="270"/>
    </location>
</feature>
<dbReference type="Pfam" id="PF00005">
    <property type="entry name" value="ABC_tran"/>
    <property type="match status" value="1"/>
</dbReference>
<dbReference type="FunFam" id="3.40.50.300:FF:000287">
    <property type="entry name" value="Multidrug ABC transporter ATP-binding protein"/>
    <property type="match status" value="1"/>
</dbReference>
<feature type="domain" description="ABC transmembrane type-1" evidence="10">
    <location>
        <begin position="21"/>
        <end position="306"/>
    </location>
</feature>
<dbReference type="Proteomes" id="UP000187651">
    <property type="component" value="Unassembled WGS sequence"/>
</dbReference>
<evidence type="ECO:0000256" key="5">
    <source>
        <dbReference type="ARBA" id="ARBA00022840"/>
    </source>
</evidence>
<dbReference type="CDD" id="cd07346">
    <property type="entry name" value="ABC_6TM_exporters"/>
    <property type="match status" value="1"/>
</dbReference>
<evidence type="ECO:0000313" key="11">
    <source>
        <dbReference type="EMBL" id="SDM44884.1"/>
    </source>
</evidence>
<dbReference type="InterPro" id="IPR003439">
    <property type="entry name" value="ABC_transporter-like_ATP-bd"/>
</dbReference>
<dbReference type="GO" id="GO:0005524">
    <property type="term" value="F:ATP binding"/>
    <property type="evidence" value="ECO:0007669"/>
    <property type="project" value="UniProtKB-KW"/>
</dbReference>
<feature type="transmembrane region" description="Helical" evidence="8">
    <location>
        <begin position="60"/>
        <end position="78"/>
    </location>
</feature>
<dbReference type="InterPro" id="IPR027417">
    <property type="entry name" value="P-loop_NTPase"/>
</dbReference>
<evidence type="ECO:0000256" key="2">
    <source>
        <dbReference type="ARBA" id="ARBA00022448"/>
    </source>
</evidence>
<proteinExistence type="predicted"/>
<dbReference type="SMART" id="SM00382">
    <property type="entry name" value="AAA"/>
    <property type="match status" value="1"/>
</dbReference>
<evidence type="ECO:0000259" key="10">
    <source>
        <dbReference type="PROSITE" id="PS50929"/>
    </source>
</evidence>
<evidence type="ECO:0000256" key="3">
    <source>
        <dbReference type="ARBA" id="ARBA00022692"/>
    </source>
</evidence>
<feature type="transmembrane region" description="Helical" evidence="8">
    <location>
        <begin position="165"/>
        <end position="181"/>
    </location>
</feature>
<evidence type="ECO:0000256" key="7">
    <source>
        <dbReference type="ARBA" id="ARBA00023136"/>
    </source>
</evidence>
<dbReference type="InterPro" id="IPR011527">
    <property type="entry name" value="ABC1_TM_dom"/>
</dbReference>
<keyword evidence="4" id="KW-0547">Nucleotide-binding</keyword>
<keyword evidence="5 11" id="KW-0067">ATP-binding</keyword>
<reference evidence="12" key="1">
    <citation type="submission" date="2016-10" db="EMBL/GenBank/DDBJ databases">
        <authorList>
            <person name="Varghese N."/>
            <person name="Submissions S."/>
        </authorList>
    </citation>
    <scope>NUCLEOTIDE SEQUENCE [LARGE SCALE GENOMIC DNA]</scope>
    <source>
        <strain evidence="12">M83</strain>
    </source>
</reference>
<evidence type="ECO:0000313" key="12">
    <source>
        <dbReference type="Proteomes" id="UP000187651"/>
    </source>
</evidence>
<comment type="subcellular location">
    <subcellularLocation>
        <location evidence="1">Cell membrane</location>
        <topology evidence="1">Multi-pass membrane protein</topology>
    </subcellularLocation>
</comment>